<gene>
    <name evidence="1" type="ORF">SAMN02949497_1931</name>
</gene>
<keyword evidence="2" id="KW-1185">Reference proteome</keyword>
<name>A0A1Y6CWJ4_9GAMM</name>
<dbReference type="STRING" id="1760988.SAMN02949497_1931"/>
<evidence type="ECO:0000313" key="1">
    <source>
        <dbReference type="EMBL" id="SMF94610.1"/>
    </source>
</evidence>
<sequence>MAMTAGGIIGQARGVLLDQIGLDYPDAELLAWANEAAREVANLRPDLAVVIEEMDLVVGTLQTIPASGVRFWNLLRNSAGPGVQHLDKAEVERFNPGWAAAVASATVKGFFHDPRTPTVFEVFPPNTGAGRVLCAYTRVPAAMASLSDPWPLPDLYAGPAVDWVLFRAFSKDPRARAVGAGYLAAFDHRMGGKAQVDMAAEAAR</sequence>
<dbReference type="EMBL" id="FXAM01000001">
    <property type="protein sequence ID" value="SMF94610.1"/>
    <property type="molecule type" value="Genomic_DNA"/>
</dbReference>
<evidence type="ECO:0000313" key="2">
    <source>
        <dbReference type="Proteomes" id="UP000192923"/>
    </source>
</evidence>
<dbReference type="Pfam" id="PF24175">
    <property type="entry name" value="SU10_adaptor"/>
    <property type="match status" value="1"/>
</dbReference>
<dbReference type="InterPro" id="IPR056209">
    <property type="entry name" value="SU10_adaptor"/>
</dbReference>
<protein>
    <submittedName>
        <fullName evidence="1">Uncharacterized protein</fullName>
    </submittedName>
</protein>
<organism evidence="1 2">
    <name type="scientific">Methylomagnum ishizawai</name>
    <dbReference type="NCBI Taxonomy" id="1760988"/>
    <lineage>
        <taxon>Bacteria</taxon>
        <taxon>Pseudomonadati</taxon>
        <taxon>Pseudomonadota</taxon>
        <taxon>Gammaproteobacteria</taxon>
        <taxon>Methylococcales</taxon>
        <taxon>Methylococcaceae</taxon>
        <taxon>Methylomagnum</taxon>
    </lineage>
</organism>
<dbReference type="Proteomes" id="UP000192923">
    <property type="component" value="Unassembled WGS sequence"/>
</dbReference>
<accession>A0A1Y6CWJ4</accession>
<reference evidence="1 2" key="1">
    <citation type="submission" date="2016-12" db="EMBL/GenBank/DDBJ databases">
        <authorList>
            <person name="Song W.-J."/>
            <person name="Kurnit D.M."/>
        </authorList>
    </citation>
    <scope>NUCLEOTIDE SEQUENCE [LARGE SCALE GENOMIC DNA]</scope>
    <source>
        <strain evidence="1 2">175</strain>
    </source>
</reference>
<dbReference type="RefSeq" id="WP_085212129.1">
    <property type="nucleotide sequence ID" value="NZ_FXAM01000001.1"/>
</dbReference>
<proteinExistence type="predicted"/>
<dbReference type="AlphaFoldDB" id="A0A1Y6CWJ4"/>
<dbReference type="OrthoDB" id="9132369at2"/>